<dbReference type="InterPro" id="IPR025110">
    <property type="entry name" value="AMP-bd_C"/>
</dbReference>
<dbReference type="InterPro" id="IPR010060">
    <property type="entry name" value="NRPS_synth"/>
</dbReference>
<accession>A0A7W2A9Z3</accession>
<dbReference type="Gene3D" id="3.30.300.30">
    <property type="match status" value="2"/>
</dbReference>
<dbReference type="Gene3D" id="3.30.559.10">
    <property type="entry name" value="Chloramphenicol acetyltransferase-like domain"/>
    <property type="match status" value="3"/>
</dbReference>
<evidence type="ECO:0000256" key="1">
    <source>
        <dbReference type="ARBA" id="ARBA00001957"/>
    </source>
</evidence>
<dbReference type="InterPro" id="IPR020845">
    <property type="entry name" value="AMP-binding_CS"/>
</dbReference>
<keyword evidence="9" id="KW-1185">Reference proteome</keyword>
<dbReference type="Proteomes" id="UP000535491">
    <property type="component" value="Unassembled WGS sequence"/>
</dbReference>
<dbReference type="GO" id="GO:0031177">
    <property type="term" value="F:phosphopantetheine binding"/>
    <property type="evidence" value="ECO:0007669"/>
    <property type="project" value="InterPro"/>
</dbReference>
<dbReference type="GO" id="GO:0003824">
    <property type="term" value="F:catalytic activity"/>
    <property type="evidence" value="ECO:0007669"/>
    <property type="project" value="UniProtKB-KW"/>
</dbReference>
<dbReference type="PANTHER" id="PTHR45527:SF14">
    <property type="entry name" value="PLIPASTATIN SYNTHASE SUBUNIT B"/>
    <property type="match status" value="1"/>
</dbReference>
<evidence type="ECO:0000256" key="6">
    <source>
        <dbReference type="ARBA" id="ARBA00023194"/>
    </source>
</evidence>
<dbReference type="SUPFAM" id="SSF52777">
    <property type="entry name" value="CoA-dependent acyltransferases"/>
    <property type="match status" value="6"/>
</dbReference>
<comment type="similarity">
    <text evidence="2">Belongs to the ATP-dependent AMP-binding enzyme family.</text>
</comment>
<dbReference type="GO" id="GO:0008610">
    <property type="term" value="P:lipid biosynthetic process"/>
    <property type="evidence" value="ECO:0007669"/>
    <property type="project" value="UniProtKB-ARBA"/>
</dbReference>
<dbReference type="FunFam" id="3.40.50.980:FF:000001">
    <property type="entry name" value="Non-ribosomal peptide synthetase"/>
    <property type="match status" value="2"/>
</dbReference>
<evidence type="ECO:0000256" key="3">
    <source>
        <dbReference type="ARBA" id="ARBA00022450"/>
    </source>
</evidence>
<dbReference type="FunFam" id="3.40.50.12780:FF:000012">
    <property type="entry name" value="Non-ribosomal peptide synthetase"/>
    <property type="match status" value="2"/>
</dbReference>
<dbReference type="PROSITE" id="PS00012">
    <property type="entry name" value="PHOSPHOPANTETHEINE"/>
    <property type="match status" value="2"/>
</dbReference>
<evidence type="ECO:0000256" key="5">
    <source>
        <dbReference type="ARBA" id="ARBA00022737"/>
    </source>
</evidence>
<dbReference type="GO" id="GO:0017000">
    <property type="term" value="P:antibiotic biosynthetic process"/>
    <property type="evidence" value="ECO:0007669"/>
    <property type="project" value="UniProtKB-KW"/>
</dbReference>
<reference evidence="8 9" key="1">
    <citation type="submission" date="2020-07" db="EMBL/GenBank/DDBJ databases">
        <authorList>
            <person name="Feng H."/>
        </authorList>
    </citation>
    <scope>NUCLEOTIDE SEQUENCE [LARGE SCALE GENOMIC DNA]</scope>
    <source>
        <strain evidence="9">s-10</strain>
    </source>
</reference>
<dbReference type="GO" id="GO:0044550">
    <property type="term" value="P:secondary metabolite biosynthetic process"/>
    <property type="evidence" value="ECO:0007669"/>
    <property type="project" value="UniProtKB-ARBA"/>
</dbReference>
<proteinExistence type="inferred from homology"/>
<dbReference type="Gene3D" id="3.30.559.30">
    <property type="entry name" value="Nonribosomal peptide synthetase, condensation domain"/>
    <property type="match status" value="3"/>
</dbReference>
<dbReference type="PANTHER" id="PTHR45527">
    <property type="entry name" value="NONRIBOSOMAL PEPTIDE SYNTHETASE"/>
    <property type="match status" value="1"/>
</dbReference>
<dbReference type="Pfam" id="PF13193">
    <property type="entry name" value="AMP-binding_C"/>
    <property type="match status" value="2"/>
</dbReference>
<dbReference type="SUPFAM" id="SSF56801">
    <property type="entry name" value="Acetyl-CoA synthetase-like"/>
    <property type="match status" value="2"/>
</dbReference>
<comment type="cofactor">
    <cofactor evidence="1">
        <name>pantetheine 4'-phosphate</name>
        <dbReference type="ChEBI" id="CHEBI:47942"/>
    </cofactor>
</comment>
<dbReference type="CDD" id="cd19534">
    <property type="entry name" value="E_NRPS"/>
    <property type="match status" value="1"/>
</dbReference>
<dbReference type="PROSITE" id="PS00455">
    <property type="entry name" value="AMP_BINDING"/>
    <property type="match status" value="2"/>
</dbReference>
<comment type="caution">
    <text evidence="8">The sequence shown here is derived from an EMBL/GenBank/DDBJ whole genome shotgun (WGS) entry which is preliminary data.</text>
</comment>
<organism evidence="8 9">
    <name type="scientific">Paenactinomyces guangxiensis</name>
    <dbReference type="NCBI Taxonomy" id="1490290"/>
    <lineage>
        <taxon>Bacteria</taxon>
        <taxon>Bacillati</taxon>
        <taxon>Bacillota</taxon>
        <taxon>Bacilli</taxon>
        <taxon>Bacillales</taxon>
        <taxon>Thermoactinomycetaceae</taxon>
        <taxon>Paenactinomyces</taxon>
    </lineage>
</organism>
<dbReference type="Pfam" id="PF00668">
    <property type="entry name" value="Condensation"/>
    <property type="match status" value="3"/>
</dbReference>
<protein>
    <submittedName>
        <fullName evidence="8">Amino acid adenylation domain-containing protein</fullName>
    </submittedName>
</protein>
<dbReference type="InterPro" id="IPR036736">
    <property type="entry name" value="ACP-like_sf"/>
</dbReference>
<evidence type="ECO:0000313" key="8">
    <source>
        <dbReference type="EMBL" id="MBA4495707.1"/>
    </source>
</evidence>
<dbReference type="InterPro" id="IPR000873">
    <property type="entry name" value="AMP-dep_synth/lig_dom"/>
</dbReference>
<feature type="domain" description="Carrier" evidence="7">
    <location>
        <begin position="942"/>
        <end position="1017"/>
    </location>
</feature>
<evidence type="ECO:0000256" key="4">
    <source>
        <dbReference type="ARBA" id="ARBA00022553"/>
    </source>
</evidence>
<dbReference type="GO" id="GO:0043041">
    <property type="term" value="P:amino acid activation for nonribosomal peptide biosynthetic process"/>
    <property type="evidence" value="ECO:0007669"/>
    <property type="project" value="TreeGrafter"/>
</dbReference>
<dbReference type="Pfam" id="PF00550">
    <property type="entry name" value="PP-binding"/>
    <property type="match status" value="2"/>
</dbReference>
<dbReference type="Pfam" id="PF00501">
    <property type="entry name" value="AMP-binding"/>
    <property type="match status" value="2"/>
</dbReference>
<dbReference type="InterPro" id="IPR045851">
    <property type="entry name" value="AMP-bd_C_sf"/>
</dbReference>
<dbReference type="Gene3D" id="3.40.50.980">
    <property type="match status" value="4"/>
</dbReference>
<dbReference type="FunFam" id="1.10.1200.10:FF:000005">
    <property type="entry name" value="Nonribosomal peptide synthetase 1"/>
    <property type="match status" value="2"/>
</dbReference>
<dbReference type="NCBIfam" id="NF003417">
    <property type="entry name" value="PRK04813.1"/>
    <property type="match status" value="2"/>
</dbReference>
<dbReference type="EMBL" id="JACEIQ010000018">
    <property type="protein sequence ID" value="MBA4495707.1"/>
    <property type="molecule type" value="Genomic_DNA"/>
</dbReference>
<keyword evidence="4" id="KW-0597">Phosphoprotein</keyword>
<dbReference type="NCBIfam" id="TIGR01720">
    <property type="entry name" value="NRPS-para261"/>
    <property type="match status" value="1"/>
</dbReference>
<sequence>MKNNHLVYLLSSQKAVGSQMIYQKNDADLRQVVLHLQGRFDIISFNNSLNLLFYTNDVLREYFLRKKRKINAFFKNISCLADEQKERFIENFKRNDREKGFGDPYEPFIRFSVLQTDHDRYSLICSYHWTRLDEWSLRILIRKLFELYGQRDSRQTFFAEKSPSGKSFELITEHNKEGTRQYWKKYLHGYEQLASIPIQRRADGNNSNQRMEELVFQLDTDLTNKLSELAEKYQVSLASAFQTVWGILLQRYSNSEDVVFGTMVSECLPAGAVTEKVAGLFVNPAPVRVRSEQRETFVNLLKKVDQAVRAFESHKCLSLADIEESTCFSDHLVDHIIAFEAVPVEKGTVNTRKVPGAPELKVTDIQIFEQAHYDFQVRVRLGEEFVVKFTFNNLVYSPEFVETMAEHFQQIISLVVAYPNHPADDLEIVTETEKFKLLTEFNHTEAVYPREKTIHELFEEQVAKTPENIAVVSGEQMLTYRELNKQANQLARILRKKGVQREEIVGLLVENSLAMFTGILGILKAGGAYLPIDPRYPAERIAYMLRDSGTRLLLTGERRMPVPEDYSGEILSLDEAWDGEESSNLDKINQSRDLAYVIYTSGSTGNPKGVMVEHRSLMNLASWHNRYYQVTPQDRSTKLAGVGFDASVWEIFPYLITGASVYIIPEPLRHDLEALNQYYEEQGITISFLPTQLAELFMELENRSLRVLLVGGDHLHRVRDKNYLIVNNYGPTENTVVTTSGPVDSRLSVLPIGRPIANNCVYILNRHYRLQPIGVPGELCIAGESLARGYLNRPELTAEKFVPDPFAPGERMYKTGDLVRWLPDGRIEYLGRIDDQVKIRGYRIELGEIETQLLNHETVQEAVVTARTDKQGAPYLCAYAVVNRDWNVNELRHHLARTLPDYMVPSCFVELQTMPLTANGKVDKKRLPEPGERVETGAAYVAPTTSTEKILAGMWRDVLGIEHVGIHDHFLELGGHSLKAMMLAARIQKGFGVKLSVREVFASPTIQELADYINNWEGQAFETIEPAGKRDFYPVSSAQKRLYVMQQLEGIGCTYHTPSIVEVKGPLDIDRLQSAFASFVERHEALRTSFHFVGGELMQKIHPWVHVNITKMEAANEEEVNRLIESFIRPFDLNRVPLFRVGLIKMEEERHVLVIDMHHIISDGVSMGILHREIGLLYQWKSLPELRVQYKDYAVWQQHLMQTERFKEQEKYWLKQLSGGLTAMELPADHPRPPVQQFTGEKLEFKLCPDLTRKIKQLGTKQGVTLYMTLLASYQLFLSKYTDQENIVVGTMVAGRSHADFEPVFGMFVNTLVLKSNVTGNQTFCEFLASVKEQVYQAHEHADYPFDELVEKLDARRDLSRNPLFDTAFVLQNMDIPGISIPELTITPYEWEWKKAMFDLTWEAVEKETLQFSVEYNTCLFRRTTVERMISHFTHILEQIADQPQLSLSEVELVTESERHQLLMEFNDTAAYYPREKTIHELFEEQVEKTPENIAVVFGEKQLTYRQLNTRANQLARVLREKGIKREQIAGILVDRSLDMFVGILGILKAGGAYLPIDPKYPSERINQMLEDSGSRLLLTQKHIKIPEGYTGERWVIDDEKWQQGKGSNLEKVNRPHDLAYVIYTSGSTGQPKGVMVEHHSLVNLATWHNRYYQVTEQDRSTKFAGFGFDASVWEIFPYLLAGASIYVIEDGIHYDLKALNQYYEEHGITISFLPTQLSEQFMELDNRSLRTLLVGGDQLHRVQAKNYRIVNNYGPTENTVVTTCCQVDPYATVLPIGRPIANNHVYILNGNRQLQPVGVTGELCISGESLARGYLNRPGLTSEKFVPNPFVPGERMYRTGDLARWLPDGNIEYLGRIDDQVKIRGYRIELGEIEAQLLKHHAVREAVVMAHADDQGESYLCAYVVVQGEWTISGLRQHLGLILPDYMIPSYFLEVKEFPITANGKVDRKALPNPGERMMTKSQYAAPTNRTEEILVQIWEEALKVERVGIHDNFFELGGDSIKAIQVAARLYHYNRKLNMNDLFQYPTISELAPFVKMNQTVAEQGIITGEVVLTPIQQWFFEQKMSQSHHWNQAVMLHSRENWDHKAVQQAFQKLVEHHDVLRMVYSRQKQPLVQQIRGVGEEHFTLQVFDFTREADVRAQMEREANKLQRSICLEQGPLVRLALFLTGEGNYLLIIIHHLVVDGVSWRILLEDFATAYQYALKQEEILLPAKTTSFQTWAKKLTEYANGKELLKELDYWQEVEQMVVPELPKDRDGIRSYLLKDSDTIRISLTEEKTNQLLTHVHRAYLTEINDLLLTALGLTIQEWTRQNLVAVHLEGHGREEIIKGMDLTRTIGWFTSVYPVVFDLKSSELPRAIKSVKETLRQVPNKGIGYGILKYLTDPEQKKSMVFRLHPEISFNYLGQFDQYMQIGGFDSATAPIGDCFNPLTPTYPLEINGLVVEGRMEFSFCYNQLVYHRKTIERLVLRYKYYLLRIIDHCLKQEESTRTPSDFSASKLSLEEWEEFLETLE</sequence>
<dbReference type="FunFam" id="3.30.300.30:FF:000010">
    <property type="entry name" value="Enterobactin synthetase component F"/>
    <property type="match status" value="2"/>
</dbReference>
<gene>
    <name evidence="8" type="ORF">H1191_15545</name>
</gene>
<keyword evidence="6" id="KW-0045">Antibiotic biosynthesis</keyword>
<evidence type="ECO:0000259" key="7">
    <source>
        <dbReference type="PROSITE" id="PS50075"/>
    </source>
</evidence>
<dbReference type="NCBIfam" id="TIGR01733">
    <property type="entry name" value="AA-adenyl-dom"/>
    <property type="match status" value="2"/>
</dbReference>
<dbReference type="InterPro" id="IPR009081">
    <property type="entry name" value="PP-bd_ACP"/>
</dbReference>
<evidence type="ECO:0000256" key="2">
    <source>
        <dbReference type="ARBA" id="ARBA00006432"/>
    </source>
</evidence>
<dbReference type="SMART" id="SM00823">
    <property type="entry name" value="PKS_PP"/>
    <property type="match status" value="2"/>
</dbReference>
<dbReference type="FunFam" id="2.30.38.10:FF:000001">
    <property type="entry name" value="Non-ribosomal peptide synthetase PvdI"/>
    <property type="match status" value="2"/>
</dbReference>
<dbReference type="PROSITE" id="PS50075">
    <property type="entry name" value="CARRIER"/>
    <property type="match status" value="2"/>
</dbReference>
<dbReference type="SUPFAM" id="SSF47336">
    <property type="entry name" value="ACP-like"/>
    <property type="match status" value="2"/>
</dbReference>
<dbReference type="GO" id="GO:0005829">
    <property type="term" value="C:cytosol"/>
    <property type="evidence" value="ECO:0007669"/>
    <property type="project" value="TreeGrafter"/>
</dbReference>
<dbReference type="InterPro" id="IPR010071">
    <property type="entry name" value="AA_adenyl_dom"/>
</dbReference>
<dbReference type="CDD" id="cd19531">
    <property type="entry name" value="LCL_NRPS-like"/>
    <property type="match status" value="1"/>
</dbReference>
<keyword evidence="5" id="KW-0677">Repeat</keyword>
<dbReference type="InterPro" id="IPR006162">
    <property type="entry name" value="Ppantetheine_attach_site"/>
</dbReference>
<evidence type="ECO:0000313" key="9">
    <source>
        <dbReference type="Proteomes" id="UP000535491"/>
    </source>
</evidence>
<feature type="domain" description="Carrier" evidence="7">
    <location>
        <begin position="1967"/>
        <end position="2041"/>
    </location>
</feature>
<dbReference type="InterPro" id="IPR020806">
    <property type="entry name" value="PKS_PP-bd"/>
</dbReference>
<keyword evidence="3" id="KW-0596">Phosphopantetheine</keyword>
<name>A0A7W2A9Z3_9BACL</name>
<dbReference type="Gene3D" id="1.10.1200.10">
    <property type="entry name" value="ACP-like"/>
    <property type="match status" value="2"/>
</dbReference>
<dbReference type="InterPro" id="IPR023213">
    <property type="entry name" value="CAT-like_dom_sf"/>
</dbReference>
<dbReference type="Gene3D" id="2.30.38.10">
    <property type="entry name" value="Luciferase, Domain 3"/>
    <property type="match status" value="2"/>
</dbReference>
<dbReference type="InterPro" id="IPR001242">
    <property type="entry name" value="Condensation_dom"/>
</dbReference>